<feature type="domain" description="Protein kinase" evidence="12">
    <location>
        <begin position="128"/>
        <end position="391"/>
    </location>
</feature>
<feature type="region of interest" description="Disordered" evidence="11">
    <location>
        <begin position="1"/>
        <end position="117"/>
    </location>
</feature>
<dbReference type="OMA" id="TWIRKIR"/>
<comment type="catalytic activity">
    <reaction evidence="9">
        <text>L-seryl-[protein] + ATP = O-phospho-L-seryl-[protein] + ADP + H(+)</text>
        <dbReference type="Rhea" id="RHEA:17989"/>
        <dbReference type="Rhea" id="RHEA-COMP:9863"/>
        <dbReference type="Rhea" id="RHEA-COMP:11604"/>
        <dbReference type="ChEBI" id="CHEBI:15378"/>
        <dbReference type="ChEBI" id="CHEBI:29999"/>
        <dbReference type="ChEBI" id="CHEBI:30616"/>
        <dbReference type="ChEBI" id="CHEBI:83421"/>
        <dbReference type="ChEBI" id="CHEBI:456216"/>
        <dbReference type="EC" id="2.7.11.1"/>
    </reaction>
</comment>
<protein>
    <recommendedName>
        <fullName evidence="2">non-specific serine/threonine protein kinase</fullName>
        <ecNumber evidence="2">2.7.11.1</ecNumber>
    </recommendedName>
</protein>
<dbReference type="STRING" id="670483.S7QDA9"/>
<evidence type="ECO:0000256" key="5">
    <source>
        <dbReference type="ARBA" id="ARBA00022741"/>
    </source>
</evidence>
<dbReference type="InterPro" id="IPR050236">
    <property type="entry name" value="Ser_Thr_kinase_AGC"/>
</dbReference>
<dbReference type="CDD" id="cd05581">
    <property type="entry name" value="STKc_PDK1"/>
    <property type="match status" value="1"/>
</dbReference>
<keyword evidence="4" id="KW-0808">Transferase</keyword>
<keyword evidence="5 10" id="KW-0547">Nucleotide-binding</keyword>
<dbReference type="EMBL" id="KB469299">
    <property type="protein sequence ID" value="EPQ57378.1"/>
    <property type="molecule type" value="Genomic_DNA"/>
</dbReference>
<dbReference type="InterPro" id="IPR000719">
    <property type="entry name" value="Prot_kinase_dom"/>
</dbReference>
<dbReference type="InterPro" id="IPR008271">
    <property type="entry name" value="Ser/Thr_kinase_AS"/>
</dbReference>
<evidence type="ECO:0000256" key="8">
    <source>
        <dbReference type="ARBA" id="ARBA00047899"/>
    </source>
</evidence>
<accession>S7QDA9</accession>
<keyword evidence="14" id="KW-1185">Reference proteome</keyword>
<dbReference type="PANTHER" id="PTHR24356">
    <property type="entry name" value="SERINE/THREONINE-PROTEIN KINASE"/>
    <property type="match status" value="1"/>
</dbReference>
<dbReference type="InterPro" id="IPR011009">
    <property type="entry name" value="Kinase-like_dom_sf"/>
</dbReference>
<dbReference type="Gene3D" id="3.30.200.20">
    <property type="entry name" value="Phosphorylase Kinase, domain 1"/>
    <property type="match status" value="1"/>
</dbReference>
<evidence type="ECO:0000256" key="1">
    <source>
        <dbReference type="ARBA" id="ARBA00010006"/>
    </source>
</evidence>
<feature type="compositionally biased region" description="Low complexity" evidence="11">
    <location>
        <begin position="101"/>
        <end position="117"/>
    </location>
</feature>
<dbReference type="PROSITE" id="PS50011">
    <property type="entry name" value="PROTEIN_KINASE_DOM"/>
    <property type="match status" value="1"/>
</dbReference>
<dbReference type="GO" id="GO:0004674">
    <property type="term" value="F:protein serine/threonine kinase activity"/>
    <property type="evidence" value="ECO:0007669"/>
    <property type="project" value="UniProtKB-KW"/>
</dbReference>
<evidence type="ECO:0000256" key="10">
    <source>
        <dbReference type="PROSITE-ProRule" id="PRU10141"/>
    </source>
</evidence>
<evidence type="ECO:0000256" key="6">
    <source>
        <dbReference type="ARBA" id="ARBA00022777"/>
    </source>
</evidence>
<dbReference type="RefSeq" id="XP_007863909.1">
    <property type="nucleotide sequence ID" value="XM_007865718.1"/>
</dbReference>
<dbReference type="GeneID" id="19305801"/>
<feature type="compositionally biased region" description="Low complexity" evidence="11">
    <location>
        <begin position="53"/>
        <end position="64"/>
    </location>
</feature>
<proteinExistence type="inferred from homology"/>
<evidence type="ECO:0000256" key="3">
    <source>
        <dbReference type="ARBA" id="ARBA00022527"/>
    </source>
</evidence>
<dbReference type="AlphaFoldDB" id="S7QDA9"/>
<keyword evidence="7 10" id="KW-0067">ATP-binding</keyword>
<dbReference type="FunFam" id="1.10.510.10:FF:000833">
    <property type="entry name" value="AGC family protein kinase"/>
    <property type="match status" value="1"/>
</dbReference>
<dbReference type="SUPFAM" id="SSF56112">
    <property type="entry name" value="Protein kinase-like (PK-like)"/>
    <property type="match status" value="1"/>
</dbReference>
<feature type="region of interest" description="Disordered" evidence="11">
    <location>
        <begin position="445"/>
        <end position="469"/>
    </location>
</feature>
<dbReference type="GO" id="GO:0035556">
    <property type="term" value="P:intracellular signal transduction"/>
    <property type="evidence" value="ECO:0007669"/>
    <property type="project" value="TreeGrafter"/>
</dbReference>
<organism evidence="13 14">
    <name type="scientific">Gloeophyllum trabeum (strain ATCC 11539 / FP-39264 / Madison 617)</name>
    <name type="common">Brown rot fungus</name>
    <dbReference type="NCBI Taxonomy" id="670483"/>
    <lineage>
        <taxon>Eukaryota</taxon>
        <taxon>Fungi</taxon>
        <taxon>Dikarya</taxon>
        <taxon>Basidiomycota</taxon>
        <taxon>Agaricomycotina</taxon>
        <taxon>Agaricomycetes</taxon>
        <taxon>Gloeophyllales</taxon>
        <taxon>Gloeophyllaceae</taxon>
        <taxon>Gloeophyllum</taxon>
    </lineage>
</organism>
<dbReference type="Gene3D" id="1.10.510.10">
    <property type="entry name" value="Transferase(Phosphotransferase) domain 1"/>
    <property type="match status" value="1"/>
</dbReference>
<feature type="binding site" evidence="10">
    <location>
        <position position="157"/>
    </location>
    <ligand>
        <name>ATP</name>
        <dbReference type="ChEBI" id="CHEBI:30616"/>
    </ligand>
</feature>
<dbReference type="HOGENOM" id="CLU_000288_63_17_1"/>
<keyword evidence="3" id="KW-0723">Serine/threonine-protein kinase</keyword>
<dbReference type="InterPro" id="IPR017441">
    <property type="entry name" value="Protein_kinase_ATP_BS"/>
</dbReference>
<name>S7QDA9_GLOTA</name>
<evidence type="ECO:0000256" key="2">
    <source>
        <dbReference type="ARBA" id="ARBA00012513"/>
    </source>
</evidence>
<feature type="region of interest" description="Disordered" evidence="11">
    <location>
        <begin position="489"/>
        <end position="518"/>
    </location>
</feature>
<feature type="compositionally biased region" description="Low complexity" evidence="11">
    <location>
        <begin position="32"/>
        <end position="42"/>
    </location>
</feature>
<dbReference type="EC" id="2.7.11.1" evidence="2"/>
<evidence type="ECO:0000256" key="7">
    <source>
        <dbReference type="ARBA" id="ARBA00022840"/>
    </source>
</evidence>
<dbReference type="Pfam" id="PF00069">
    <property type="entry name" value="Pkinase"/>
    <property type="match status" value="1"/>
</dbReference>
<dbReference type="SMART" id="SM00220">
    <property type="entry name" value="S_TKc"/>
    <property type="match status" value="1"/>
</dbReference>
<dbReference type="KEGG" id="gtr:GLOTRDRAFT_37872"/>
<evidence type="ECO:0000313" key="13">
    <source>
        <dbReference type="EMBL" id="EPQ57378.1"/>
    </source>
</evidence>
<feature type="compositionally biased region" description="Low complexity" evidence="11">
    <location>
        <begin position="503"/>
        <end position="516"/>
    </location>
</feature>
<sequence length="564" mass="62286">MLKIEVTTPSPEHSRGHVPTLADLSRNASVISSSSSSSSTSSLVLNTPRPRPIRTFSSPRSRSPASPPTPRATRPPAYLSKELGLDDEEVERQLARDAKAGARASSRAASRVRGSRNSSATRVVASDFQFGEILGEGSYSTVMRAVYRATGQEYAIKVLDKNHLKRNQKMQTAMVEKNSLVRLGSGHPGIVRLHWAFHDDWSLYFVLDLARNGEMQSRISRMGSLSTECTRYYAAQLVDALEYMHSKGVIHRDLKPENLLLDDAFRIKITDFGTGKLLDSGEEKAKTFVGTAQYVSPELLEACETTPSSDLWALGCIIYQMIAGRFAFQGLSEYLTWQKIKQLDYTFPEGFDEQAKDLVQKLLLRDPEQRLGAGPPGSPNDMQALRAHPFFAGINWKTLWKDPAPPLESGLVKREQKPDAYGANWDVDAQWDNLMNGRDSDEISWASDEEQPGESSTGHEHVPNGYAHEVGPMGEVPWYANGAGGSLAEPIRVPSPTRRDRGSYSTGSATSSSDGSPVEKLSAALDAMMFDRGRNRAQTPIQGNGPSVEFDWYVFLFHPLWGCV</sequence>
<reference evidence="13 14" key="1">
    <citation type="journal article" date="2012" name="Science">
        <title>The Paleozoic origin of enzymatic lignin decomposition reconstructed from 31 fungal genomes.</title>
        <authorList>
            <person name="Floudas D."/>
            <person name="Binder M."/>
            <person name="Riley R."/>
            <person name="Barry K."/>
            <person name="Blanchette R.A."/>
            <person name="Henrissat B."/>
            <person name="Martinez A.T."/>
            <person name="Otillar R."/>
            <person name="Spatafora J.W."/>
            <person name="Yadav J.S."/>
            <person name="Aerts A."/>
            <person name="Benoit I."/>
            <person name="Boyd A."/>
            <person name="Carlson A."/>
            <person name="Copeland A."/>
            <person name="Coutinho P.M."/>
            <person name="de Vries R.P."/>
            <person name="Ferreira P."/>
            <person name="Findley K."/>
            <person name="Foster B."/>
            <person name="Gaskell J."/>
            <person name="Glotzer D."/>
            <person name="Gorecki P."/>
            <person name="Heitman J."/>
            <person name="Hesse C."/>
            <person name="Hori C."/>
            <person name="Igarashi K."/>
            <person name="Jurgens J.A."/>
            <person name="Kallen N."/>
            <person name="Kersten P."/>
            <person name="Kohler A."/>
            <person name="Kuees U."/>
            <person name="Kumar T.K.A."/>
            <person name="Kuo A."/>
            <person name="LaButti K."/>
            <person name="Larrondo L.F."/>
            <person name="Lindquist E."/>
            <person name="Ling A."/>
            <person name="Lombard V."/>
            <person name="Lucas S."/>
            <person name="Lundell T."/>
            <person name="Martin R."/>
            <person name="McLaughlin D.J."/>
            <person name="Morgenstern I."/>
            <person name="Morin E."/>
            <person name="Murat C."/>
            <person name="Nagy L.G."/>
            <person name="Nolan M."/>
            <person name="Ohm R.A."/>
            <person name="Patyshakuliyeva A."/>
            <person name="Rokas A."/>
            <person name="Ruiz-Duenas F.J."/>
            <person name="Sabat G."/>
            <person name="Salamov A."/>
            <person name="Samejima M."/>
            <person name="Schmutz J."/>
            <person name="Slot J.C."/>
            <person name="St John F."/>
            <person name="Stenlid J."/>
            <person name="Sun H."/>
            <person name="Sun S."/>
            <person name="Syed K."/>
            <person name="Tsang A."/>
            <person name="Wiebenga A."/>
            <person name="Young D."/>
            <person name="Pisabarro A."/>
            <person name="Eastwood D.C."/>
            <person name="Martin F."/>
            <person name="Cullen D."/>
            <person name="Grigoriev I.V."/>
            <person name="Hibbett D.S."/>
        </authorList>
    </citation>
    <scope>NUCLEOTIDE SEQUENCE [LARGE SCALE GENOMIC DNA]</scope>
    <source>
        <strain evidence="13 14">ATCC 11539</strain>
    </source>
</reference>
<evidence type="ECO:0000256" key="11">
    <source>
        <dbReference type="SAM" id="MobiDB-lite"/>
    </source>
</evidence>
<dbReference type="InterPro" id="IPR039046">
    <property type="entry name" value="PDPK1"/>
</dbReference>
<dbReference type="Proteomes" id="UP000030669">
    <property type="component" value="Unassembled WGS sequence"/>
</dbReference>
<evidence type="ECO:0000256" key="9">
    <source>
        <dbReference type="ARBA" id="ARBA00048679"/>
    </source>
</evidence>
<dbReference type="PROSITE" id="PS00108">
    <property type="entry name" value="PROTEIN_KINASE_ST"/>
    <property type="match status" value="1"/>
</dbReference>
<comment type="similarity">
    <text evidence="1">Belongs to the protein kinase superfamily. AGC Ser/Thr protein kinase family. PDPK1 subfamily.</text>
</comment>
<dbReference type="PROSITE" id="PS00107">
    <property type="entry name" value="PROTEIN_KINASE_ATP"/>
    <property type="match status" value="1"/>
</dbReference>
<dbReference type="OrthoDB" id="347657at2759"/>
<evidence type="ECO:0000256" key="4">
    <source>
        <dbReference type="ARBA" id="ARBA00022679"/>
    </source>
</evidence>
<dbReference type="eggNOG" id="KOG0592">
    <property type="taxonomic scope" value="Eukaryota"/>
</dbReference>
<gene>
    <name evidence="13" type="ORF">GLOTRDRAFT_37872</name>
</gene>
<feature type="compositionally biased region" description="Basic and acidic residues" evidence="11">
    <location>
        <begin position="91"/>
        <end position="100"/>
    </location>
</feature>
<dbReference type="GO" id="GO:0005524">
    <property type="term" value="F:ATP binding"/>
    <property type="evidence" value="ECO:0007669"/>
    <property type="project" value="UniProtKB-UniRule"/>
</dbReference>
<comment type="catalytic activity">
    <reaction evidence="8">
        <text>L-threonyl-[protein] + ATP = O-phospho-L-threonyl-[protein] + ADP + H(+)</text>
        <dbReference type="Rhea" id="RHEA:46608"/>
        <dbReference type="Rhea" id="RHEA-COMP:11060"/>
        <dbReference type="Rhea" id="RHEA-COMP:11605"/>
        <dbReference type="ChEBI" id="CHEBI:15378"/>
        <dbReference type="ChEBI" id="CHEBI:30013"/>
        <dbReference type="ChEBI" id="CHEBI:30616"/>
        <dbReference type="ChEBI" id="CHEBI:61977"/>
        <dbReference type="ChEBI" id="CHEBI:456216"/>
        <dbReference type="EC" id="2.7.11.1"/>
    </reaction>
</comment>
<keyword evidence="6 13" id="KW-0418">Kinase</keyword>
<evidence type="ECO:0000259" key="12">
    <source>
        <dbReference type="PROSITE" id="PS50011"/>
    </source>
</evidence>
<evidence type="ECO:0000313" key="14">
    <source>
        <dbReference type="Proteomes" id="UP000030669"/>
    </source>
</evidence>
<dbReference type="PANTHER" id="PTHR24356:SF163">
    <property type="entry name" value="3-PHOSPHOINOSITIDE-DEPENDENT PROTEIN KINASE 1-RELATED"/>
    <property type="match status" value="1"/>
</dbReference>